<dbReference type="SUPFAM" id="SSF47781">
    <property type="entry name" value="RuvA domain 2-like"/>
    <property type="match status" value="1"/>
</dbReference>
<dbReference type="InterPro" id="IPR010994">
    <property type="entry name" value="RuvA_2-like"/>
</dbReference>
<dbReference type="NCBIfam" id="TIGR01448">
    <property type="entry name" value="recD_rel"/>
    <property type="match status" value="1"/>
</dbReference>
<dbReference type="Pfam" id="PF14490">
    <property type="entry name" value="HHH_RecD2"/>
    <property type="match status" value="1"/>
</dbReference>
<dbReference type="eggNOG" id="COG0507">
    <property type="taxonomic scope" value="Bacteria"/>
</dbReference>
<dbReference type="Pfam" id="PF14520">
    <property type="entry name" value="HHH_5"/>
    <property type="match status" value="1"/>
</dbReference>
<dbReference type="PANTHER" id="PTHR43788:SF6">
    <property type="entry name" value="DNA HELICASE B"/>
    <property type="match status" value="1"/>
</dbReference>
<evidence type="ECO:0000256" key="1">
    <source>
        <dbReference type="ARBA" id="ARBA00022741"/>
    </source>
</evidence>
<dbReference type="PIR" id="B97251">
    <property type="entry name" value="B97251"/>
</dbReference>
<dbReference type="SMART" id="SM00382">
    <property type="entry name" value="AAA"/>
    <property type="match status" value="1"/>
</dbReference>
<dbReference type="HAMAP" id="MF_01488">
    <property type="entry name" value="RecD2"/>
    <property type="match status" value="1"/>
</dbReference>
<keyword evidence="3" id="KW-0238">DNA-binding</keyword>
<keyword evidence="3" id="KW-0347">Helicase</keyword>
<feature type="domain" description="Helix-hairpin-helix DNA-binding motif class 1" evidence="4">
    <location>
        <begin position="82"/>
        <end position="103"/>
    </location>
</feature>
<comment type="similarity">
    <text evidence="3">Belongs to the RecD family. RecD2 subfamily.</text>
</comment>
<organism evidence="6 7">
    <name type="scientific">Clostridium acetobutylicum (strain ATCC 824 / DSM 792 / JCM 1419 / IAM 19013 / LMG 5710 / NBRC 13948 / NRRL B-527 / VKM B-1787 / 2291 / W)</name>
    <dbReference type="NCBI Taxonomy" id="272562"/>
    <lineage>
        <taxon>Bacteria</taxon>
        <taxon>Bacillati</taxon>
        <taxon>Bacillota</taxon>
        <taxon>Clostridia</taxon>
        <taxon>Eubacteriales</taxon>
        <taxon>Clostridiaceae</taxon>
        <taxon>Clostridium</taxon>
    </lineage>
</organism>
<dbReference type="GO" id="GO:0017116">
    <property type="term" value="F:single-stranded DNA helicase activity"/>
    <property type="evidence" value="ECO:0007669"/>
    <property type="project" value="TreeGrafter"/>
</dbReference>
<dbReference type="GO" id="GO:0003677">
    <property type="term" value="F:DNA binding"/>
    <property type="evidence" value="ECO:0007669"/>
    <property type="project" value="UniProtKB-UniRule"/>
</dbReference>
<accession>Q97F87</accession>
<reference evidence="6 7" key="1">
    <citation type="journal article" date="2001" name="J. Bacteriol.">
        <title>Genome sequence and comparative analysis of the solvent-producing bacterium Clostridium acetobutylicum.</title>
        <authorList>
            <person name="Nolling J."/>
            <person name="Breton G."/>
            <person name="Omelchenko M.V."/>
            <person name="Makarova K.S."/>
            <person name="Zeng Q."/>
            <person name="Gibson R."/>
            <person name="Lee H.M."/>
            <person name="Dubois J."/>
            <person name="Qiu D."/>
            <person name="Hitti J."/>
            <person name="Wolf Y.I."/>
            <person name="Tatusov R.L."/>
            <person name="Sabathe F."/>
            <person name="Doucette-Stamm L."/>
            <person name="Soucaille P."/>
            <person name="Daly M.J."/>
            <person name="Bennett G.N."/>
            <person name="Koonin E.V."/>
            <person name="Smith D.R."/>
        </authorList>
    </citation>
    <scope>NUCLEOTIDE SEQUENCE [LARGE SCALE GENOMIC DNA]</scope>
    <source>
        <strain evidence="7">ATCC 824 / DSM 792 / JCM 1419 / LMG 5710 / VKM B-1787</strain>
    </source>
</reference>
<dbReference type="InterPro" id="IPR055446">
    <property type="entry name" value="RecD2_N_OB"/>
</dbReference>
<feature type="binding site" evidence="3">
    <location>
        <begin position="344"/>
        <end position="348"/>
    </location>
    <ligand>
        <name>ATP</name>
        <dbReference type="ChEBI" id="CHEBI:30616"/>
    </ligand>
</feature>
<evidence type="ECO:0000313" key="7">
    <source>
        <dbReference type="Proteomes" id="UP000000814"/>
    </source>
</evidence>
<dbReference type="InterPro" id="IPR027785">
    <property type="entry name" value="UvrD-like_helicase_C"/>
</dbReference>
<comment type="catalytic activity">
    <reaction evidence="3">
        <text>ATP + H2O = ADP + phosphate + H(+)</text>
        <dbReference type="Rhea" id="RHEA:13065"/>
        <dbReference type="ChEBI" id="CHEBI:15377"/>
        <dbReference type="ChEBI" id="CHEBI:15378"/>
        <dbReference type="ChEBI" id="CHEBI:30616"/>
        <dbReference type="ChEBI" id="CHEBI:43474"/>
        <dbReference type="ChEBI" id="CHEBI:456216"/>
        <dbReference type="EC" id="5.6.2.3"/>
    </reaction>
</comment>
<dbReference type="Pfam" id="PF13538">
    <property type="entry name" value="UvrD_C_2"/>
    <property type="match status" value="1"/>
</dbReference>
<dbReference type="GO" id="GO:0016887">
    <property type="term" value="F:ATP hydrolysis activity"/>
    <property type="evidence" value="ECO:0007669"/>
    <property type="project" value="RHEA"/>
</dbReference>
<dbReference type="Pfam" id="PF13245">
    <property type="entry name" value="AAA_19"/>
    <property type="match status" value="1"/>
</dbReference>
<dbReference type="EC" id="5.6.2.3" evidence="3"/>
<dbReference type="PATRIC" id="fig|272562.8.peg.3039"/>
<dbReference type="Pfam" id="PF18335">
    <property type="entry name" value="SH3_13"/>
    <property type="match status" value="1"/>
</dbReference>
<evidence type="ECO:0000259" key="4">
    <source>
        <dbReference type="SMART" id="SM00278"/>
    </source>
</evidence>
<feature type="domain" description="Helix-hairpin-helix DNA-binding motif class 1" evidence="4">
    <location>
        <begin position="117"/>
        <end position="136"/>
    </location>
</feature>
<dbReference type="CDD" id="cd17933">
    <property type="entry name" value="DEXSc_RecD-like"/>
    <property type="match status" value="1"/>
</dbReference>
<dbReference type="GeneID" id="44999338"/>
<keyword evidence="3" id="KW-0378">Hydrolase</keyword>
<dbReference type="AlphaFoldDB" id="Q97F87"/>
<evidence type="ECO:0000313" key="6">
    <source>
        <dbReference type="EMBL" id="AAK80797.1"/>
    </source>
</evidence>
<dbReference type="OrthoDB" id="9803432at2"/>
<dbReference type="Proteomes" id="UP000000814">
    <property type="component" value="Chromosome"/>
</dbReference>
<feature type="domain" description="AAA+ ATPase" evidence="5">
    <location>
        <begin position="333"/>
        <end position="449"/>
    </location>
</feature>
<dbReference type="Pfam" id="PF23139">
    <property type="entry name" value="OB_YrrC"/>
    <property type="match status" value="1"/>
</dbReference>
<evidence type="ECO:0000256" key="2">
    <source>
        <dbReference type="ARBA" id="ARBA00022840"/>
    </source>
</evidence>
<dbReference type="Gene3D" id="1.10.150.20">
    <property type="entry name" value="5' to 3' exonuclease, C-terminal subdomain"/>
    <property type="match status" value="1"/>
</dbReference>
<dbReference type="GO" id="GO:0009338">
    <property type="term" value="C:exodeoxyribonuclease V complex"/>
    <property type="evidence" value="ECO:0007669"/>
    <property type="project" value="TreeGrafter"/>
</dbReference>
<name>Q97F87_CLOAB</name>
<evidence type="ECO:0000259" key="5">
    <source>
        <dbReference type="SMART" id="SM00382"/>
    </source>
</evidence>
<evidence type="ECO:0000256" key="3">
    <source>
        <dbReference type="HAMAP-Rule" id="MF_01488"/>
    </source>
</evidence>
<dbReference type="PANTHER" id="PTHR43788">
    <property type="entry name" value="DNA2/NAM7 HELICASE FAMILY MEMBER"/>
    <property type="match status" value="1"/>
</dbReference>
<dbReference type="HOGENOM" id="CLU_007524_0_1_9"/>
<dbReference type="Gene3D" id="3.40.50.300">
    <property type="entry name" value="P-loop containing nucleotide triphosphate hydrolases"/>
    <property type="match status" value="2"/>
</dbReference>
<dbReference type="GO" id="GO:0043139">
    <property type="term" value="F:5'-3' DNA helicase activity"/>
    <property type="evidence" value="ECO:0007669"/>
    <property type="project" value="UniProtKB-UniRule"/>
</dbReference>
<comment type="function">
    <text evidence="3">DNA-dependent ATPase and ATP-dependent 5'-3' DNA helicase. Has no activity on blunt DNA or DNA with 3'-overhangs, requires at least 10 bases of 5'-ssDNA for helicase activity.</text>
</comment>
<dbReference type="InterPro" id="IPR006345">
    <property type="entry name" value="RecD2"/>
</dbReference>
<dbReference type="GO" id="GO:0006281">
    <property type="term" value="P:DNA repair"/>
    <property type="evidence" value="ECO:0007669"/>
    <property type="project" value="InterPro"/>
</dbReference>
<keyword evidence="7" id="KW-1185">Reference proteome</keyword>
<dbReference type="GO" id="GO:0006310">
    <property type="term" value="P:DNA recombination"/>
    <property type="evidence" value="ECO:0007669"/>
    <property type="project" value="InterPro"/>
</dbReference>
<dbReference type="InterPro" id="IPR003593">
    <property type="entry name" value="AAA+_ATPase"/>
</dbReference>
<dbReference type="InterPro" id="IPR027417">
    <property type="entry name" value="P-loop_NTPase"/>
</dbReference>
<keyword evidence="3" id="KW-0413">Isomerase</keyword>
<feature type="domain" description="Helix-hairpin-helix DNA-binding motif class 1" evidence="4">
    <location>
        <begin position="181"/>
        <end position="200"/>
    </location>
</feature>
<dbReference type="Gene3D" id="1.10.10.2220">
    <property type="match status" value="1"/>
</dbReference>
<dbReference type="InterPro" id="IPR050534">
    <property type="entry name" value="Coronavir_polyprotein_1ab"/>
</dbReference>
<dbReference type="SUPFAM" id="SSF52540">
    <property type="entry name" value="P-loop containing nucleoside triphosphate hydrolases"/>
    <property type="match status" value="1"/>
</dbReference>
<keyword evidence="1 3" id="KW-0547">Nucleotide-binding</keyword>
<dbReference type="RefSeq" id="WP_010966138.1">
    <property type="nucleotide sequence ID" value="NC_003030.1"/>
</dbReference>
<keyword evidence="2 3" id="KW-0067">ATP-binding</keyword>
<dbReference type="KEGG" id="cac:CA_C2854"/>
<dbReference type="Gene3D" id="2.30.30.940">
    <property type="match status" value="1"/>
</dbReference>
<dbReference type="CDD" id="cd18809">
    <property type="entry name" value="SF1_C_RecD"/>
    <property type="match status" value="1"/>
</dbReference>
<dbReference type="InterPro" id="IPR041451">
    <property type="entry name" value="RecD2_SH13"/>
</dbReference>
<gene>
    <name evidence="6" type="primary">recD</name>
    <name evidence="3" type="synonym">recD2</name>
    <name evidence="6" type="ordered locus">CA_C2854</name>
</gene>
<dbReference type="InterPro" id="IPR029493">
    <property type="entry name" value="RecD2-like_HHH"/>
</dbReference>
<sequence length="739" mass="83534">MVELRCVIEAVVFKNEENGYVVANANAEGKDKITIVGCIPYIMEGQSLKISGEWIVHPQFGKQFKIERCEEILPNSLLGIEKYLASGIISGIGPVTAKKIVNKFGEKTLEILDNDIYRLSEIEGIGKKKIDKIYEAYSEQREVRNIMIFLQNYGVTPKQCVKIYNHYKSKAIEVVKQNPYILVEEISGIGFKTADKIARSLGIQGNSPFRIESGVCYVINEFCALGNTYMPIDKLVKNCINVLNVKKEEVEKAIYECTLSQKIKVEIINGENCVFTMEYYYCEIGITRKIITLAYDSYKSLEIDVDQKIIQFENENKIKFAPSQVEAIEGAFSNGIEVITGGPGTGKTTIIRCITYIFEELNMKVFMAAPTGRAAKRMSESTGREAKTIHRMLELGYEDEVFFDNNNYSTLQCDVVIIDEASMIDVVLMNSLLKSIGMGTRVIIVGDVDQLPSVGPGNVLRDIIESKCVKVIRLNNIFRQAKESMITVNAHKINSGEMPLLNKKDKDFYFIREDNAEAITNTIISLVYKRLPLFNKSWKAARDIQVLAPMKKGIAGVANLNVSLQSIINPPHKSKDEIKFRDNIFRVGDKVMQIKNNYMLKWNRINGDGEKTGEGVFNGDIGFISNIDEDNNVIVIFDDEKEVTYERINLDELELAYAITIHKSQGSEFPVVVLPMTMGPPLLMNRNLLYTGITRAKQLVVIVGFPKAIKFMIDNDKSFERYSGLKWRIEDIIKEESEE</sequence>
<protein>
    <recommendedName>
        <fullName evidence="3">ATP-dependent RecD2 DNA helicase</fullName>
        <ecNumber evidence="3">5.6.2.3</ecNumber>
    </recommendedName>
    <alternativeName>
        <fullName evidence="3">DNA 5'-3' helicase subunit RecD2</fullName>
    </alternativeName>
</protein>
<dbReference type="EMBL" id="AE001437">
    <property type="protein sequence ID" value="AAK80797.1"/>
    <property type="molecule type" value="Genomic_DNA"/>
</dbReference>
<dbReference type="eggNOG" id="COG0272">
    <property type="taxonomic scope" value="Bacteria"/>
</dbReference>
<dbReference type="STRING" id="272562.CA_C2854"/>
<dbReference type="GO" id="GO:0005524">
    <property type="term" value="F:ATP binding"/>
    <property type="evidence" value="ECO:0007669"/>
    <property type="project" value="UniProtKB-UniRule"/>
</dbReference>
<proteinExistence type="inferred from homology"/>
<dbReference type="SMART" id="SM00278">
    <property type="entry name" value="HhH1"/>
    <property type="match status" value="3"/>
</dbReference>
<dbReference type="InterPro" id="IPR003583">
    <property type="entry name" value="Hlx-hairpin-Hlx_DNA-bd_motif"/>
</dbReference>